<dbReference type="InterPro" id="IPR010285">
    <property type="entry name" value="DNA_helicase_pif1-like_DEAD"/>
</dbReference>
<reference evidence="3 4" key="1">
    <citation type="submission" date="2024-01" db="EMBL/GenBank/DDBJ databases">
        <title>The complete chloroplast genome sequence of Lithospermum erythrorhizon: insights into the phylogenetic relationship among Boraginaceae species and the maternal lineages of purple gromwells.</title>
        <authorList>
            <person name="Okada T."/>
            <person name="Watanabe K."/>
        </authorList>
    </citation>
    <scope>NUCLEOTIDE SEQUENCE [LARGE SCALE GENOMIC DNA]</scope>
</reference>
<comment type="similarity">
    <text evidence="1">Belongs to the helicase family.</text>
</comment>
<dbReference type="GO" id="GO:0043139">
    <property type="term" value="F:5'-3' DNA helicase activity"/>
    <property type="evidence" value="ECO:0007669"/>
    <property type="project" value="UniProtKB-EC"/>
</dbReference>
<gene>
    <name evidence="3" type="ORF">LIER_40908</name>
</gene>
<dbReference type="Pfam" id="PF05970">
    <property type="entry name" value="PIF1"/>
    <property type="match status" value="1"/>
</dbReference>
<accession>A0AAV3R3H3</accession>
<keyword evidence="1" id="KW-0347">Helicase</keyword>
<name>A0AAV3R3H3_LITER</name>
<keyword evidence="1" id="KW-0233">DNA recombination</keyword>
<proteinExistence type="inferred from homology"/>
<protein>
    <recommendedName>
        <fullName evidence="1">ATP-dependent DNA helicase</fullName>
        <ecNumber evidence="1">5.6.2.3</ecNumber>
    </recommendedName>
</protein>
<feature type="domain" description="DNA helicase Pif1-like DEAD-box helicase" evidence="2">
    <location>
        <begin position="28"/>
        <end position="133"/>
    </location>
</feature>
<dbReference type="Gene3D" id="3.40.50.300">
    <property type="entry name" value="P-loop containing nucleotide triphosphate hydrolases"/>
    <property type="match status" value="1"/>
</dbReference>
<keyword evidence="1" id="KW-0234">DNA repair</keyword>
<dbReference type="PANTHER" id="PTHR10492">
    <property type="match status" value="1"/>
</dbReference>
<keyword evidence="1" id="KW-0378">Hydrolase</keyword>
<dbReference type="GO" id="GO:0006310">
    <property type="term" value="P:DNA recombination"/>
    <property type="evidence" value="ECO:0007669"/>
    <property type="project" value="UniProtKB-KW"/>
</dbReference>
<dbReference type="Proteomes" id="UP001454036">
    <property type="component" value="Unassembled WGS sequence"/>
</dbReference>
<dbReference type="EC" id="5.6.2.3" evidence="1"/>
<evidence type="ECO:0000313" key="4">
    <source>
        <dbReference type="Proteomes" id="UP001454036"/>
    </source>
</evidence>
<evidence type="ECO:0000256" key="1">
    <source>
        <dbReference type="RuleBase" id="RU363044"/>
    </source>
</evidence>
<dbReference type="GO" id="GO:0016787">
    <property type="term" value="F:hydrolase activity"/>
    <property type="evidence" value="ECO:0007669"/>
    <property type="project" value="UniProtKB-KW"/>
</dbReference>
<dbReference type="InterPro" id="IPR027417">
    <property type="entry name" value="P-loop_NTPase"/>
</dbReference>
<keyword evidence="1" id="KW-0547">Nucleotide-binding</keyword>
<dbReference type="GO" id="GO:0006281">
    <property type="term" value="P:DNA repair"/>
    <property type="evidence" value="ECO:0007669"/>
    <property type="project" value="UniProtKB-KW"/>
</dbReference>
<dbReference type="GO" id="GO:0005524">
    <property type="term" value="F:ATP binding"/>
    <property type="evidence" value="ECO:0007669"/>
    <property type="project" value="UniProtKB-KW"/>
</dbReference>
<keyword evidence="1" id="KW-0227">DNA damage</keyword>
<keyword evidence="1" id="KW-0067">ATP-binding</keyword>
<dbReference type="EMBL" id="BAABME010024410">
    <property type="protein sequence ID" value="GAA0170171.1"/>
    <property type="molecule type" value="Genomic_DNA"/>
</dbReference>
<comment type="caution">
    <text evidence="3">The sequence shown here is derived from an EMBL/GenBank/DDBJ whole genome shotgun (WGS) entry which is preliminary data.</text>
</comment>
<evidence type="ECO:0000313" key="3">
    <source>
        <dbReference type="EMBL" id="GAA0170171.1"/>
    </source>
</evidence>
<sequence>MAEDFKRIQDQLRNIPVPDEDLHAINFLNSHQKRAFDVIFNAAISGTGGTFFVDGPGGIGKSFLYKVLLAHIRSKGFIALIVASSGIASSGLLGGRTTHSRFKIPIDGSPRVQCQISSQSSEGELTRNSRIII</sequence>
<keyword evidence="4" id="KW-1185">Reference proteome</keyword>
<dbReference type="AlphaFoldDB" id="A0AAV3R3H3"/>
<comment type="cofactor">
    <cofactor evidence="1">
        <name>Mg(2+)</name>
        <dbReference type="ChEBI" id="CHEBI:18420"/>
    </cofactor>
</comment>
<organism evidence="3 4">
    <name type="scientific">Lithospermum erythrorhizon</name>
    <name type="common">Purple gromwell</name>
    <name type="synonym">Lithospermum officinale var. erythrorhizon</name>
    <dbReference type="NCBI Taxonomy" id="34254"/>
    <lineage>
        <taxon>Eukaryota</taxon>
        <taxon>Viridiplantae</taxon>
        <taxon>Streptophyta</taxon>
        <taxon>Embryophyta</taxon>
        <taxon>Tracheophyta</taxon>
        <taxon>Spermatophyta</taxon>
        <taxon>Magnoliopsida</taxon>
        <taxon>eudicotyledons</taxon>
        <taxon>Gunneridae</taxon>
        <taxon>Pentapetalae</taxon>
        <taxon>asterids</taxon>
        <taxon>lamiids</taxon>
        <taxon>Boraginales</taxon>
        <taxon>Boraginaceae</taxon>
        <taxon>Boraginoideae</taxon>
        <taxon>Lithospermeae</taxon>
        <taxon>Lithospermum</taxon>
    </lineage>
</organism>
<evidence type="ECO:0000259" key="2">
    <source>
        <dbReference type="Pfam" id="PF05970"/>
    </source>
</evidence>
<dbReference type="GO" id="GO:0000723">
    <property type="term" value="P:telomere maintenance"/>
    <property type="evidence" value="ECO:0007669"/>
    <property type="project" value="InterPro"/>
</dbReference>
<dbReference type="PANTHER" id="PTHR10492:SF57">
    <property type="entry name" value="ATP-DEPENDENT DNA HELICASE"/>
    <property type="match status" value="1"/>
</dbReference>
<dbReference type="SUPFAM" id="SSF52540">
    <property type="entry name" value="P-loop containing nucleoside triphosphate hydrolases"/>
    <property type="match status" value="1"/>
</dbReference>
<comment type="catalytic activity">
    <reaction evidence="1">
        <text>ATP + H2O = ADP + phosphate + H(+)</text>
        <dbReference type="Rhea" id="RHEA:13065"/>
        <dbReference type="ChEBI" id="CHEBI:15377"/>
        <dbReference type="ChEBI" id="CHEBI:15378"/>
        <dbReference type="ChEBI" id="CHEBI:30616"/>
        <dbReference type="ChEBI" id="CHEBI:43474"/>
        <dbReference type="ChEBI" id="CHEBI:456216"/>
        <dbReference type="EC" id="5.6.2.3"/>
    </reaction>
</comment>